<keyword evidence="3" id="KW-0378">Hydrolase</keyword>
<keyword evidence="1" id="KW-0175">Coiled coil</keyword>
<dbReference type="CDD" id="cd00229">
    <property type="entry name" value="SGNH_hydrolase"/>
    <property type="match status" value="1"/>
</dbReference>
<organism evidence="3 4">
    <name type="scientific">Imperialibacter roseus</name>
    <dbReference type="NCBI Taxonomy" id="1324217"/>
    <lineage>
        <taxon>Bacteria</taxon>
        <taxon>Pseudomonadati</taxon>
        <taxon>Bacteroidota</taxon>
        <taxon>Cytophagia</taxon>
        <taxon>Cytophagales</taxon>
        <taxon>Flammeovirgaceae</taxon>
        <taxon>Imperialibacter</taxon>
    </lineage>
</organism>
<evidence type="ECO:0000256" key="1">
    <source>
        <dbReference type="SAM" id="Coils"/>
    </source>
</evidence>
<dbReference type="SUPFAM" id="SSF52266">
    <property type="entry name" value="SGNH hydrolase"/>
    <property type="match status" value="1"/>
</dbReference>
<accession>A0ABZ0IUD4</accession>
<dbReference type="Proteomes" id="UP001302349">
    <property type="component" value="Chromosome"/>
</dbReference>
<dbReference type="InterPro" id="IPR014982">
    <property type="entry name" value="GSCFA"/>
</dbReference>
<dbReference type="Gene3D" id="3.40.50.1110">
    <property type="entry name" value="SGNH hydrolase"/>
    <property type="match status" value="1"/>
</dbReference>
<dbReference type="GO" id="GO:0016787">
    <property type="term" value="F:hydrolase activity"/>
    <property type="evidence" value="ECO:0007669"/>
    <property type="project" value="UniProtKB-KW"/>
</dbReference>
<evidence type="ECO:0000313" key="3">
    <source>
        <dbReference type="EMBL" id="WOK07311.1"/>
    </source>
</evidence>
<dbReference type="Pfam" id="PF08885">
    <property type="entry name" value="GSCFA"/>
    <property type="match status" value="1"/>
</dbReference>
<keyword evidence="4" id="KW-1185">Reference proteome</keyword>
<proteinExistence type="predicted"/>
<evidence type="ECO:0000259" key="2">
    <source>
        <dbReference type="Pfam" id="PF08885"/>
    </source>
</evidence>
<reference evidence="3 4" key="1">
    <citation type="journal article" date="2023" name="Microbiol. Resour. Announc.">
        <title>Complete Genome Sequence of Imperialibacter roseus strain P4T.</title>
        <authorList>
            <person name="Tizabi D.R."/>
            <person name="Bachvaroff T."/>
            <person name="Hill R.T."/>
        </authorList>
    </citation>
    <scope>NUCLEOTIDE SEQUENCE [LARGE SCALE GENOMIC DNA]</scope>
    <source>
        <strain evidence="3 4">P4T</strain>
    </source>
</reference>
<dbReference type="EC" id="3.1.-.-" evidence="3"/>
<dbReference type="EMBL" id="CP136051">
    <property type="protein sequence ID" value="WOK07311.1"/>
    <property type="molecule type" value="Genomic_DNA"/>
</dbReference>
<sequence>MFRTEISTTPHQHLITHQDSILTMGSCFADVMGNRLAENKFSVDINPFGTVYNPVSIFKLLSQAASNTSFTNEGIVESQGIYQHFDLHSKFGKGTKEELQAEVQQLEQKTTKTLADAKWLIVTLGTAVVYERSGEIVANCHKVSASQFSKRILSVKEVIRAYENVRNQLFQVNSGIQMIVTVSPVRHVKDTLVVNSQSKSILRVAVAEMTAFPEVSYFPSYEVMMDDLRDYRFYEKDMIHPNETAHDYIWEKFSGAYFDEPTRQLILKWQKLKRNLEHKPFHPASAHHQAFLKKTMEEMEQLSSQLNLEQEIQALKKEIL</sequence>
<dbReference type="RefSeq" id="WP_317489996.1">
    <property type="nucleotide sequence ID" value="NZ_CP136051.1"/>
</dbReference>
<name>A0ABZ0IUD4_9BACT</name>
<dbReference type="InterPro" id="IPR036514">
    <property type="entry name" value="SGNH_hydro_sf"/>
</dbReference>
<evidence type="ECO:0000313" key="4">
    <source>
        <dbReference type="Proteomes" id="UP001302349"/>
    </source>
</evidence>
<protein>
    <submittedName>
        <fullName evidence="3">GSCFA domain-containing protein</fullName>
        <ecNumber evidence="3">3.1.-.-</ecNumber>
    </submittedName>
</protein>
<feature type="domain" description="GSCFA" evidence="2">
    <location>
        <begin position="21"/>
        <end position="253"/>
    </location>
</feature>
<feature type="coiled-coil region" evidence="1">
    <location>
        <begin position="89"/>
        <end position="116"/>
    </location>
</feature>
<gene>
    <name evidence="3" type="ORF">RT717_01580</name>
</gene>